<dbReference type="OrthoDB" id="1115009at2"/>
<organism evidence="1 2">
    <name type="scientific">Dyadobacter fermentans (strain ATCC 700827 / DSM 18053 / CIP 107007 / KCTC 52180 / NS114)</name>
    <dbReference type="NCBI Taxonomy" id="471854"/>
    <lineage>
        <taxon>Bacteria</taxon>
        <taxon>Pseudomonadati</taxon>
        <taxon>Bacteroidota</taxon>
        <taxon>Cytophagia</taxon>
        <taxon>Cytophagales</taxon>
        <taxon>Spirosomataceae</taxon>
        <taxon>Dyadobacter</taxon>
    </lineage>
</organism>
<evidence type="ECO:0000313" key="1">
    <source>
        <dbReference type="EMBL" id="ACT91790.1"/>
    </source>
</evidence>
<reference evidence="1 2" key="1">
    <citation type="journal article" date="2009" name="Stand. Genomic Sci.">
        <title>Complete genome sequence of Dyadobacter fermentans type strain (NS114).</title>
        <authorList>
            <person name="Lang E."/>
            <person name="Lapidus A."/>
            <person name="Chertkov O."/>
            <person name="Brettin T."/>
            <person name="Detter J.C."/>
            <person name="Han C."/>
            <person name="Copeland A."/>
            <person name="Glavina Del Rio T."/>
            <person name="Nolan M."/>
            <person name="Chen F."/>
            <person name="Lucas S."/>
            <person name="Tice H."/>
            <person name="Cheng J.F."/>
            <person name="Land M."/>
            <person name="Hauser L."/>
            <person name="Chang Y.J."/>
            <person name="Jeffries C.D."/>
            <person name="Kopitz M."/>
            <person name="Bruce D."/>
            <person name="Goodwin L."/>
            <person name="Pitluck S."/>
            <person name="Ovchinnikova G."/>
            <person name="Pati A."/>
            <person name="Ivanova N."/>
            <person name="Mavrommatis K."/>
            <person name="Chen A."/>
            <person name="Palaniappan K."/>
            <person name="Chain P."/>
            <person name="Bristow J."/>
            <person name="Eisen J.A."/>
            <person name="Markowitz V."/>
            <person name="Hugenholtz P."/>
            <person name="Goker M."/>
            <person name="Rohde M."/>
            <person name="Kyrpides N.C."/>
            <person name="Klenk H.P."/>
        </authorList>
    </citation>
    <scope>NUCLEOTIDE SEQUENCE [LARGE SCALE GENOMIC DNA]</scope>
    <source>
        <strain evidence="2">ATCC 700827 / DSM 18053 / CIP 107007 / KCTC 52180 / NS114</strain>
    </source>
</reference>
<proteinExistence type="predicted"/>
<dbReference type="Proteomes" id="UP000002011">
    <property type="component" value="Chromosome"/>
</dbReference>
<dbReference type="KEGG" id="dfe:Dfer_0523"/>
<sequence>MILSSRKFLTLATAYLVCGLLISSCRERELSIGSEYDGDKLVLWSNLEAGRPIKAILRRSFNPIGPVPENLGVSSANVNIYCDGKYYTTMRASKDTPGEYLSDSVVGEGKTYVIMAEQEGLTSIKSDPITIPSESPIVRIKRERNVSKLPGTNIPQDLISIYFEQSVVSNSYISISFLSYFEKDTLASNSPVSDNHLANEEDCHTWARDKSSPFFQQFLFSTQCLPASTTPVQFLVVSGNYSRAPGPNGEYEKARKMEIKIATIEKILFDFRKLEATQPEGLDNLVLLPQPSLTNITGGYGLIFGSNTKVIEIQ</sequence>
<evidence type="ECO:0008006" key="3">
    <source>
        <dbReference type="Google" id="ProtNLM"/>
    </source>
</evidence>
<dbReference type="Pfam" id="PF14054">
    <property type="entry name" value="DUF4249"/>
    <property type="match status" value="1"/>
</dbReference>
<protein>
    <recommendedName>
        <fullName evidence="3">DUF4249 domain-containing protein</fullName>
    </recommendedName>
</protein>
<accession>C6VZH8</accession>
<dbReference type="RefSeq" id="WP_012780138.1">
    <property type="nucleotide sequence ID" value="NC_013037.1"/>
</dbReference>
<dbReference type="PROSITE" id="PS51257">
    <property type="entry name" value="PROKAR_LIPOPROTEIN"/>
    <property type="match status" value="1"/>
</dbReference>
<dbReference type="HOGENOM" id="CLU_887768_0_0_10"/>
<evidence type="ECO:0000313" key="2">
    <source>
        <dbReference type="Proteomes" id="UP000002011"/>
    </source>
</evidence>
<gene>
    <name evidence="1" type="ordered locus">Dfer_0523</name>
</gene>
<keyword evidence="2" id="KW-1185">Reference proteome</keyword>
<name>C6VZH8_DYAFD</name>
<dbReference type="InterPro" id="IPR025345">
    <property type="entry name" value="DUF4249"/>
</dbReference>
<dbReference type="EMBL" id="CP001619">
    <property type="protein sequence ID" value="ACT91790.1"/>
    <property type="molecule type" value="Genomic_DNA"/>
</dbReference>
<dbReference type="AlphaFoldDB" id="C6VZH8"/>